<comment type="caution">
    <text evidence="9">The sequence shown here is derived from an EMBL/GenBank/DDBJ whole genome shotgun (WGS) entry which is preliminary data.</text>
</comment>
<dbReference type="InterPro" id="IPR003663">
    <property type="entry name" value="Sugar/inositol_transpt"/>
</dbReference>
<name>A0A5M3YML1_ASPTE</name>
<dbReference type="PANTHER" id="PTHR48022:SF83">
    <property type="entry name" value="MAJOR FACILITATOR SUPERFAMILY (MFS) PROFILE DOMAIN-CONTAINING PROTEIN"/>
    <property type="match status" value="1"/>
</dbReference>
<evidence type="ECO:0000256" key="8">
    <source>
        <dbReference type="RuleBase" id="RU003346"/>
    </source>
</evidence>
<comment type="similarity">
    <text evidence="2 8">Belongs to the major facilitator superfamily. Sugar transporter (TC 2.A.1.1) family.</text>
</comment>
<dbReference type="GO" id="GO:0005351">
    <property type="term" value="F:carbohydrate:proton symporter activity"/>
    <property type="evidence" value="ECO:0007669"/>
    <property type="project" value="TreeGrafter"/>
</dbReference>
<organism evidence="9 10">
    <name type="scientific">Aspergillus terreus</name>
    <dbReference type="NCBI Taxonomy" id="33178"/>
    <lineage>
        <taxon>Eukaryota</taxon>
        <taxon>Fungi</taxon>
        <taxon>Dikarya</taxon>
        <taxon>Ascomycota</taxon>
        <taxon>Pezizomycotina</taxon>
        <taxon>Eurotiomycetes</taxon>
        <taxon>Eurotiomycetidae</taxon>
        <taxon>Eurotiales</taxon>
        <taxon>Aspergillaceae</taxon>
        <taxon>Aspergillus</taxon>
        <taxon>Aspergillus subgen. Circumdati</taxon>
    </lineage>
</organism>
<dbReference type="VEuPathDB" id="FungiDB:ATEG_01088"/>
<keyword evidence="10" id="KW-1185">Reference proteome</keyword>
<dbReference type="NCBIfam" id="TIGR00879">
    <property type="entry name" value="SP"/>
    <property type="match status" value="1"/>
</dbReference>
<dbReference type="PROSITE" id="PS00217">
    <property type="entry name" value="SUGAR_TRANSPORT_2"/>
    <property type="match status" value="1"/>
</dbReference>
<dbReference type="InterPro" id="IPR036259">
    <property type="entry name" value="MFS_trans_sf"/>
</dbReference>
<evidence type="ECO:0000313" key="10">
    <source>
        <dbReference type="Proteomes" id="UP000452235"/>
    </source>
</evidence>
<protein>
    <submittedName>
        <fullName evidence="9">Maltose permease MAL31</fullName>
    </submittedName>
</protein>
<dbReference type="PANTHER" id="PTHR48022">
    <property type="entry name" value="PLASTIDIC GLUCOSE TRANSPORTER 4"/>
    <property type="match status" value="1"/>
</dbReference>
<evidence type="ECO:0000256" key="7">
    <source>
        <dbReference type="ARBA" id="ARBA00023136"/>
    </source>
</evidence>
<evidence type="ECO:0000256" key="6">
    <source>
        <dbReference type="ARBA" id="ARBA00022989"/>
    </source>
</evidence>
<keyword evidence="4" id="KW-0762">Sugar transport</keyword>
<dbReference type="PROSITE" id="PS50850">
    <property type="entry name" value="MFS"/>
    <property type="match status" value="1"/>
</dbReference>
<evidence type="ECO:0000256" key="3">
    <source>
        <dbReference type="ARBA" id="ARBA00022448"/>
    </source>
</evidence>
<keyword evidence="5" id="KW-0812">Transmembrane</keyword>
<dbReference type="GO" id="GO:0016020">
    <property type="term" value="C:membrane"/>
    <property type="evidence" value="ECO:0007669"/>
    <property type="project" value="UniProtKB-SubCell"/>
</dbReference>
<dbReference type="OrthoDB" id="6612291at2759"/>
<dbReference type="SUPFAM" id="SSF103473">
    <property type="entry name" value="MFS general substrate transporter"/>
    <property type="match status" value="1"/>
</dbReference>
<gene>
    <name evidence="9" type="ORF">ATEIFO6365_0001010200</name>
</gene>
<keyword evidence="3 8" id="KW-0813">Transport</keyword>
<dbReference type="InterPro" id="IPR005828">
    <property type="entry name" value="MFS_sugar_transport-like"/>
</dbReference>
<evidence type="ECO:0000256" key="2">
    <source>
        <dbReference type="ARBA" id="ARBA00010992"/>
    </source>
</evidence>
<dbReference type="Gene3D" id="1.20.1250.20">
    <property type="entry name" value="MFS general substrate transporter like domains"/>
    <property type="match status" value="1"/>
</dbReference>
<dbReference type="AlphaFoldDB" id="A0A5M3YML1"/>
<dbReference type="EMBL" id="BLJY01000001">
    <property type="protein sequence ID" value="GFF11882.1"/>
    <property type="molecule type" value="Genomic_DNA"/>
</dbReference>
<keyword evidence="7" id="KW-0472">Membrane</keyword>
<dbReference type="InterPro" id="IPR005829">
    <property type="entry name" value="Sugar_transporter_CS"/>
</dbReference>
<evidence type="ECO:0000256" key="4">
    <source>
        <dbReference type="ARBA" id="ARBA00022597"/>
    </source>
</evidence>
<dbReference type="Pfam" id="PF00083">
    <property type="entry name" value="Sugar_tr"/>
    <property type="match status" value="1"/>
</dbReference>
<dbReference type="InterPro" id="IPR020846">
    <property type="entry name" value="MFS_dom"/>
</dbReference>
<dbReference type="Proteomes" id="UP000452235">
    <property type="component" value="Unassembled WGS sequence"/>
</dbReference>
<accession>A0A5M3YML1</accession>
<keyword evidence="6" id="KW-1133">Transmembrane helix</keyword>
<evidence type="ECO:0000313" key="9">
    <source>
        <dbReference type="EMBL" id="GFF11882.1"/>
    </source>
</evidence>
<comment type="subcellular location">
    <subcellularLocation>
        <location evidence="1">Membrane</location>
        <topology evidence="1">Multi-pass membrane protein</topology>
    </subcellularLocation>
</comment>
<proteinExistence type="inferred from homology"/>
<evidence type="ECO:0000256" key="1">
    <source>
        <dbReference type="ARBA" id="ARBA00004141"/>
    </source>
</evidence>
<dbReference type="InterPro" id="IPR050360">
    <property type="entry name" value="MFS_Sugar_Transporters"/>
</dbReference>
<reference evidence="9 10" key="1">
    <citation type="submission" date="2020-01" db="EMBL/GenBank/DDBJ databases">
        <title>Aspergillus terreus IFO 6365 whole genome shotgun sequence.</title>
        <authorList>
            <person name="Kanamasa S."/>
            <person name="Takahashi H."/>
        </authorList>
    </citation>
    <scope>NUCLEOTIDE SEQUENCE [LARGE SCALE GENOMIC DNA]</scope>
    <source>
        <strain evidence="9 10">IFO 6365</strain>
    </source>
</reference>
<sequence>MDVETKAKAEATASHVEGGHQDEVKDVVYSGREANEAEHAMTFKQAITIYRKAVMWSLLVSTSIIMEGYDIVLVTSLFAQPAFARDFGSYSPEAGYQIAGAWQSALGAAPQIGAIAGAFANGYLTHKFGYRPVLISSLASMMAFIFIMFFANSPAIILVGLLLCGVPWGVFATMGMAYASEVCPLALRGYLTVYINLCWALGQLIAAGVLEGFVDRTDEWAYRIPFAIQWAWPIPLLASLWFAPESPWWLVRKGDLAGAEQALRRLCQPSMVDVKQTLAMIIHTNAMEEQAQVGTSYLDCFRGVDLRRTEIACLTFAAQIWSGSPLGGTPAYFFTQAGLSSANAFKFSCGGLGIASIGTIIAWGLLSVYGRRTLYLWGLAVCCACMLIVGSISAGAGEGSASSYAQASFVLLWLFAYYVTIGSVCYPIISEISATRLRSKSVCLSRISYYVSQIIGNVVEPYLINPHEGNLHGKAGYFWAGTAAVFLVWAYFRLPETKDRTYEELDVLFNKRIGARQFSRVIVDAYALEEHEQVKQE</sequence>
<evidence type="ECO:0000256" key="5">
    <source>
        <dbReference type="ARBA" id="ARBA00022692"/>
    </source>
</evidence>
<dbReference type="FunFam" id="1.20.1250.20:FF:000254">
    <property type="entry name" value="MAL31p Maltose permease"/>
    <property type="match status" value="1"/>
</dbReference>